<evidence type="ECO:0000313" key="2">
    <source>
        <dbReference type="Proteomes" id="UP000321574"/>
    </source>
</evidence>
<name>A0A5C8NFJ1_9BACI</name>
<keyword evidence="2" id="KW-1185">Reference proteome</keyword>
<dbReference type="Proteomes" id="UP000321574">
    <property type="component" value="Unassembled WGS sequence"/>
</dbReference>
<dbReference type="InterPro" id="IPR025547">
    <property type="entry name" value="YtzH"/>
</dbReference>
<dbReference type="RefSeq" id="WP_147670468.1">
    <property type="nucleotide sequence ID" value="NZ_VDUW01000014.1"/>
</dbReference>
<proteinExistence type="predicted"/>
<organism evidence="1 2">
    <name type="scientific">Cerasibacillus terrae</name>
    <dbReference type="NCBI Taxonomy" id="2498845"/>
    <lineage>
        <taxon>Bacteria</taxon>
        <taxon>Bacillati</taxon>
        <taxon>Bacillota</taxon>
        <taxon>Bacilli</taxon>
        <taxon>Bacillales</taxon>
        <taxon>Bacillaceae</taxon>
        <taxon>Cerasibacillus</taxon>
    </lineage>
</organism>
<protein>
    <submittedName>
        <fullName evidence="1">Uncharacterized protein</fullName>
    </submittedName>
</protein>
<evidence type="ECO:0000313" key="1">
    <source>
        <dbReference type="EMBL" id="TXL60569.1"/>
    </source>
</evidence>
<dbReference type="OrthoDB" id="2968867at2"/>
<reference evidence="1 2" key="1">
    <citation type="submission" date="2019-06" db="EMBL/GenBank/DDBJ databases">
        <title>Cerasibacillus sp. nov., isolated from maize field.</title>
        <authorList>
            <person name="Lin S.-Y."/>
            <person name="Tsai C.-F."/>
            <person name="Young C.-C."/>
        </authorList>
    </citation>
    <scope>NUCLEOTIDE SEQUENCE [LARGE SCALE GENOMIC DNA]</scope>
    <source>
        <strain evidence="1 2">CC-CFT480</strain>
    </source>
</reference>
<dbReference type="AlphaFoldDB" id="A0A5C8NFJ1"/>
<gene>
    <name evidence="1" type="ORF">FHP05_14200</name>
</gene>
<comment type="caution">
    <text evidence="1">The sequence shown here is derived from an EMBL/GenBank/DDBJ whole genome shotgun (WGS) entry which is preliminary data.</text>
</comment>
<dbReference type="Pfam" id="PF14165">
    <property type="entry name" value="YtzH"/>
    <property type="match status" value="1"/>
</dbReference>
<dbReference type="EMBL" id="VDUW01000014">
    <property type="protein sequence ID" value="TXL60569.1"/>
    <property type="molecule type" value="Genomic_DNA"/>
</dbReference>
<sequence>MQINTNHQLELLHDILDEHLSEADCNITEYSQIKRLVQSMISKNKVTNENLLQQLPEMYHYGWQGERVQNTEEHTITNQQNIEVWLETINQVLR</sequence>
<accession>A0A5C8NFJ1</accession>